<evidence type="ECO:0000259" key="5">
    <source>
        <dbReference type="Pfam" id="PF00135"/>
    </source>
</evidence>
<dbReference type="Proteomes" id="UP001595444">
    <property type="component" value="Unassembled WGS sequence"/>
</dbReference>
<keyword evidence="2 4" id="KW-0378">Hydrolase</keyword>
<dbReference type="PANTHER" id="PTHR43918">
    <property type="entry name" value="ACETYLCHOLINESTERASE"/>
    <property type="match status" value="1"/>
</dbReference>
<evidence type="ECO:0000313" key="6">
    <source>
        <dbReference type="EMBL" id="MFC3051895.1"/>
    </source>
</evidence>
<dbReference type="InterPro" id="IPR019826">
    <property type="entry name" value="Carboxylesterase_B_AS"/>
</dbReference>
<dbReference type="InterPro" id="IPR029058">
    <property type="entry name" value="AB_hydrolase_fold"/>
</dbReference>
<evidence type="ECO:0000256" key="1">
    <source>
        <dbReference type="ARBA" id="ARBA00005964"/>
    </source>
</evidence>
<dbReference type="InterPro" id="IPR000997">
    <property type="entry name" value="Cholinesterase"/>
</dbReference>
<dbReference type="PROSITE" id="PS00122">
    <property type="entry name" value="CARBOXYLESTERASE_B_1"/>
    <property type="match status" value="1"/>
</dbReference>
<dbReference type="Pfam" id="PF00135">
    <property type="entry name" value="COesterase"/>
    <property type="match status" value="1"/>
</dbReference>
<dbReference type="PANTHER" id="PTHR43918:SF4">
    <property type="entry name" value="CARBOXYLIC ESTER HYDROLASE"/>
    <property type="match status" value="1"/>
</dbReference>
<protein>
    <recommendedName>
        <fullName evidence="4">Carboxylic ester hydrolase</fullName>
        <ecNumber evidence="4">3.1.1.-</ecNumber>
    </recommendedName>
</protein>
<organism evidence="6 7">
    <name type="scientific">Kordiimonas pumila</name>
    <dbReference type="NCBI Taxonomy" id="2161677"/>
    <lineage>
        <taxon>Bacteria</taxon>
        <taxon>Pseudomonadati</taxon>
        <taxon>Pseudomonadota</taxon>
        <taxon>Alphaproteobacteria</taxon>
        <taxon>Kordiimonadales</taxon>
        <taxon>Kordiimonadaceae</taxon>
        <taxon>Kordiimonas</taxon>
    </lineage>
</organism>
<feature type="chain" id="PRO_5044956918" description="Carboxylic ester hydrolase" evidence="4">
    <location>
        <begin position="33"/>
        <end position="542"/>
    </location>
</feature>
<evidence type="ECO:0000256" key="3">
    <source>
        <dbReference type="ARBA" id="ARBA00023157"/>
    </source>
</evidence>
<dbReference type="PRINTS" id="PR00878">
    <property type="entry name" value="CHOLNESTRASE"/>
</dbReference>
<evidence type="ECO:0000256" key="4">
    <source>
        <dbReference type="RuleBase" id="RU361235"/>
    </source>
</evidence>
<feature type="domain" description="Carboxylesterase type B" evidence="5">
    <location>
        <begin position="40"/>
        <end position="516"/>
    </location>
</feature>
<proteinExistence type="inferred from homology"/>
<dbReference type="SUPFAM" id="SSF53474">
    <property type="entry name" value="alpha/beta-Hydrolases"/>
    <property type="match status" value="1"/>
</dbReference>
<dbReference type="EMBL" id="JBHRSL010000005">
    <property type="protein sequence ID" value="MFC3051895.1"/>
    <property type="molecule type" value="Genomic_DNA"/>
</dbReference>
<dbReference type="RefSeq" id="WP_194214241.1">
    <property type="nucleotide sequence ID" value="NZ_CP061205.1"/>
</dbReference>
<keyword evidence="7" id="KW-1185">Reference proteome</keyword>
<evidence type="ECO:0000313" key="7">
    <source>
        <dbReference type="Proteomes" id="UP001595444"/>
    </source>
</evidence>
<dbReference type="InterPro" id="IPR050654">
    <property type="entry name" value="AChE-related_enzymes"/>
</dbReference>
<gene>
    <name evidence="6" type="ORF">ACFOKA_08260</name>
</gene>
<keyword evidence="4" id="KW-0732">Signal</keyword>
<dbReference type="InterPro" id="IPR002018">
    <property type="entry name" value="CarbesteraseB"/>
</dbReference>
<keyword evidence="3" id="KW-1015">Disulfide bond</keyword>
<evidence type="ECO:0000256" key="2">
    <source>
        <dbReference type="ARBA" id="ARBA00022801"/>
    </source>
</evidence>
<comment type="caution">
    <text evidence="6">The sequence shown here is derived from an EMBL/GenBank/DDBJ whole genome shotgun (WGS) entry which is preliminary data.</text>
</comment>
<name>A0ABV7D4R2_9PROT</name>
<feature type="signal peptide" evidence="4">
    <location>
        <begin position="1"/>
        <end position="32"/>
    </location>
</feature>
<comment type="similarity">
    <text evidence="1 4">Belongs to the type-B carboxylesterase/lipase family.</text>
</comment>
<reference evidence="7" key="1">
    <citation type="journal article" date="2019" name="Int. J. Syst. Evol. Microbiol.">
        <title>The Global Catalogue of Microorganisms (GCM) 10K type strain sequencing project: providing services to taxonomists for standard genome sequencing and annotation.</title>
        <authorList>
            <consortium name="The Broad Institute Genomics Platform"/>
            <consortium name="The Broad Institute Genome Sequencing Center for Infectious Disease"/>
            <person name="Wu L."/>
            <person name="Ma J."/>
        </authorList>
    </citation>
    <scope>NUCLEOTIDE SEQUENCE [LARGE SCALE GENOMIC DNA]</scope>
    <source>
        <strain evidence="7">KCTC 62164</strain>
    </source>
</reference>
<dbReference type="Gene3D" id="3.40.50.1820">
    <property type="entry name" value="alpha/beta hydrolase"/>
    <property type="match status" value="1"/>
</dbReference>
<sequence>MKITSLSSTRAQLYAALIACILGLTLSNTAVKADTSYVQAKTAQGIVKGEHLKSGINAFRGIRYAAPPVGALRFKAPEAPEAWAGTYNALEFPPACPQTLTEDDTEIKYDPISEDCLGLNIWTPGVDHKKRPVMVWIHGGGFVVGATSSNWYNGQHLANRGDVVVVSINYRMGAWGFLALGLLGDERYAESANVALLDQIASLKWVKDNIENFGGDPNNVTIFGESAGAASVGDLLAMPQSADLFHKAILQSGGPLRDAGRTERAIKLTKRFMELAGAKTADDLQALSMEDLLHVQEKLFSEGGDLGVFGHIVDGVVLKEAPHRTIAAGKGHRVPVLIGTTFEEMRYFATAEDLGITRKPKELLLKQMTDIAGDKAQYIIDAYRAEYPEWGDTVIQIASDVALRLPAIDLAADMYKMQPVYMYLFTYRSNSTHKSYGGSHAMEIPFVFGVINEPNVQVFTGDDPRRAEIANNTMDIWASFARNGDPDTPATPDWATYDTEQRQTMEIGPEIRLVSDPMSAQRRAWGETRASVEQSWSLMGND</sequence>
<dbReference type="EC" id="3.1.1.-" evidence="4"/>
<accession>A0ABV7D4R2</accession>